<evidence type="ECO:0000259" key="9">
    <source>
        <dbReference type="PROSITE" id="PS51352"/>
    </source>
</evidence>
<dbReference type="Gene3D" id="3.40.30.10">
    <property type="entry name" value="Glutaredoxin"/>
    <property type="match status" value="1"/>
</dbReference>
<comment type="subcellular location">
    <subcellularLocation>
        <location evidence="1">Membrane</location>
        <topology evidence="1">Single-pass membrane protein</topology>
    </subcellularLocation>
</comment>
<reference evidence="10" key="1">
    <citation type="submission" date="2022-06" db="EMBL/GenBank/DDBJ databases">
        <title>Uncovering the hologenomic basis of an extraordinary plant invasion.</title>
        <authorList>
            <person name="Bieker V.C."/>
            <person name="Martin M.D."/>
            <person name="Gilbert T."/>
            <person name="Hodgins K."/>
            <person name="Battlay P."/>
            <person name="Petersen B."/>
            <person name="Wilson J."/>
        </authorList>
    </citation>
    <scope>NUCLEOTIDE SEQUENCE</scope>
    <source>
        <strain evidence="10">AA19_3_7</strain>
        <tissue evidence="10">Leaf</tissue>
    </source>
</reference>
<dbReference type="AlphaFoldDB" id="A0AAD5GIX2"/>
<keyword evidence="2 7" id="KW-0812">Transmembrane</keyword>
<keyword evidence="11" id="KW-1185">Reference proteome</keyword>
<comment type="caution">
    <text evidence="10">The sequence shown here is derived from an EMBL/GenBank/DDBJ whole genome shotgun (WGS) entry which is preliminary data.</text>
</comment>
<dbReference type="EMBL" id="JAMZMK010007528">
    <property type="protein sequence ID" value="KAI7744475.1"/>
    <property type="molecule type" value="Genomic_DNA"/>
</dbReference>
<dbReference type="InterPro" id="IPR013766">
    <property type="entry name" value="Thioredoxin_domain"/>
</dbReference>
<dbReference type="GO" id="GO:0016020">
    <property type="term" value="C:membrane"/>
    <property type="evidence" value="ECO:0007669"/>
    <property type="project" value="UniProtKB-SubCell"/>
</dbReference>
<dbReference type="PANTHER" id="PTHR46854:SF1">
    <property type="entry name" value="5'-ADENYLYLSULFATE REDUCTASE-LIKE 4-RELATED"/>
    <property type="match status" value="1"/>
</dbReference>
<evidence type="ECO:0000256" key="7">
    <source>
        <dbReference type="SAM" id="Phobius"/>
    </source>
</evidence>
<gene>
    <name evidence="10" type="ORF">M8C21_004992</name>
</gene>
<evidence type="ECO:0000256" key="3">
    <source>
        <dbReference type="ARBA" id="ARBA00022729"/>
    </source>
</evidence>
<feature type="transmembrane region" description="Helical" evidence="7">
    <location>
        <begin position="220"/>
        <end position="240"/>
    </location>
</feature>
<evidence type="ECO:0000256" key="2">
    <source>
        <dbReference type="ARBA" id="ARBA00022692"/>
    </source>
</evidence>
<dbReference type="CDD" id="cd02999">
    <property type="entry name" value="PDI_a_ERp44_like"/>
    <property type="match status" value="1"/>
</dbReference>
<sequence length="308" mass="34507">MSQTTISRFVFVLMAVFATLTCAEQIESPMVCDCIGPIKPIKDLVISSQSPVCLFNGVDNSSGSIGVIEGDETSMLKPLNAVHTNTKNYISVLFYASWCPFSIAFRPSLSVMASLYPSITHFEIEESVVRPSILSKYGVHGFPTLFVLNSTMRARYHGSRTIDSLMAFYTNVIGIKSKSINGTSLRETIYEHEEQNINGPEGDPFSWERSLENALQHETYLTLATIFLVLRFFYLIYPFIMTRAQVSWRRRIPNIQIKSLWEHPLFISLTEPCKRRSLIGTVNAKAKAAWASKSLASVSFGEGSTSRD</sequence>
<dbReference type="InterPro" id="IPR044606">
    <property type="entry name" value="APRL4/6"/>
</dbReference>
<keyword evidence="5 7" id="KW-0472">Membrane</keyword>
<evidence type="ECO:0000313" key="10">
    <source>
        <dbReference type="EMBL" id="KAI7744475.1"/>
    </source>
</evidence>
<keyword evidence="4 7" id="KW-1133">Transmembrane helix</keyword>
<dbReference type="InterPro" id="IPR036249">
    <property type="entry name" value="Thioredoxin-like_sf"/>
</dbReference>
<evidence type="ECO:0000256" key="1">
    <source>
        <dbReference type="ARBA" id="ARBA00004167"/>
    </source>
</evidence>
<evidence type="ECO:0000256" key="6">
    <source>
        <dbReference type="ARBA" id="ARBA00023180"/>
    </source>
</evidence>
<feature type="domain" description="Thioredoxin" evidence="9">
    <location>
        <begin position="44"/>
        <end position="174"/>
    </location>
</feature>
<dbReference type="PANTHER" id="PTHR46854">
    <property type="entry name" value="5'-ADENYLYLSULFATE REDUCTASE-LIKE 4-RELATED"/>
    <property type="match status" value="1"/>
</dbReference>
<dbReference type="Pfam" id="PF00085">
    <property type="entry name" value="Thioredoxin"/>
    <property type="match status" value="1"/>
</dbReference>
<keyword evidence="3 8" id="KW-0732">Signal</keyword>
<name>A0AAD5GIX2_AMBAR</name>
<evidence type="ECO:0000313" key="11">
    <source>
        <dbReference type="Proteomes" id="UP001206925"/>
    </source>
</evidence>
<feature type="signal peptide" evidence="8">
    <location>
        <begin position="1"/>
        <end position="23"/>
    </location>
</feature>
<evidence type="ECO:0000256" key="5">
    <source>
        <dbReference type="ARBA" id="ARBA00023136"/>
    </source>
</evidence>
<feature type="chain" id="PRO_5042263592" description="Thioredoxin domain-containing protein" evidence="8">
    <location>
        <begin position="24"/>
        <end position="308"/>
    </location>
</feature>
<organism evidence="10 11">
    <name type="scientific">Ambrosia artemisiifolia</name>
    <name type="common">Common ragweed</name>
    <dbReference type="NCBI Taxonomy" id="4212"/>
    <lineage>
        <taxon>Eukaryota</taxon>
        <taxon>Viridiplantae</taxon>
        <taxon>Streptophyta</taxon>
        <taxon>Embryophyta</taxon>
        <taxon>Tracheophyta</taxon>
        <taxon>Spermatophyta</taxon>
        <taxon>Magnoliopsida</taxon>
        <taxon>eudicotyledons</taxon>
        <taxon>Gunneridae</taxon>
        <taxon>Pentapetalae</taxon>
        <taxon>asterids</taxon>
        <taxon>campanulids</taxon>
        <taxon>Asterales</taxon>
        <taxon>Asteraceae</taxon>
        <taxon>Asteroideae</taxon>
        <taxon>Heliantheae alliance</taxon>
        <taxon>Heliantheae</taxon>
        <taxon>Ambrosia</taxon>
    </lineage>
</organism>
<accession>A0AAD5GIX2</accession>
<dbReference type="PROSITE" id="PS51352">
    <property type="entry name" value="THIOREDOXIN_2"/>
    <property type="match status" value="1"/>
</dbReference>
<dbReference type="Proteomes" id="UP001206925">
    <property type="component" value="Unassembled WGS sequence"/>
</dbReference>
<dbReference type="SUPFAM" id="SSF52833">
    <property type="entry name" value="Thioredoxin-like"/>
    <property type="match status" value="1"/>
</dbReference>
<proteinExistence type="predicted"/>
<evidence type="ECO:0000256" key="4">
    <source>
        <dbReference type="ARBA" id="ARBA00022989"/>
    </source>
</evidence>
<keyword evidence="6" id="KW-0325">Glycoprotein</keyword>
<evidence type="ECO:0000256" key="8">
    <source>
        <dbReference type="SAM" id="SignalP"/>
    </source>
</evidence>
<protein>
    <recommendedName>
        <fullName evidence="9">Thioredoxin domain-containing protein</fullName>
    </recommendedName>
</protein>